<dbReference type="STRING" id="40754.THII_3560"/>
<keyword evidence="2" id="KW-1185">Reference proteome</keyword>
<evidence type="ECO:0000313" key="2">
    <source>
        <dbReference type="Proteomes" id="UP000031623"/>
    </source>
</evidence>
<gene>
    <name evidence="1" type="ORF">THII_3560</name>
</gene>
<accession>A0A090ANV6</accession>
<dbReference type="HOGENOM" id="CLU_191605_0_0_6"/>
<organism evidence="1 2">
    <name type="scientific">Thioploca ingrica</name>
    <dbReference type="NCBI Taxonomy" id="40754"/>
    <lineage>
        <taxon>Bacteria</taxon>
        <taxon>Pseudomonadati</taxon>
        <taxon>Pseudomonadota</taxon>
        <taxon>Gammaproteobacteria</taxon>
        <taxon>Thiotrichales</taxon>
        <taxon>Thiotrichaceae</taxon>
        <taxon>Thioploca</taxon>
    </lineage>
</organism>
<sequence>MFKWVEGRYQSLRLEDNWVWLPEVELGLGLWLGEYEGLHRHWLRWSDKQRHWILTPVEREWQRAEQEKQRAERLAAQLRALGIEPE</sequence>
<dbReference type="KEGG" id="tig:THII_3560"/>
<reference evidence="1 2" key="1">
    <citation type="journal article" date="2014" name="ISME J.">
        <title>Ecophysiology of Thioploca ingrica as revealed by the complete genome sequence supplemented with proteomic evidence.</title>
        <authorList>
            <person name="Kojima H."/>
            <person name="Ogura Y."/>
            <person name="Yamamoto N."/>
            <person name="Togashi T."/>
            <person name="Mori H."/>
            <person name="Watanabe T."/>
            <person name="Nemoto F."/>
            <person name="Kurokawa K."/>
            <person name="Hayashi T."/>
            <person name="Fukui M."/>
        </authorList>
    </citation>
    <scope>NUCLEOTIDE SEQUENCE [LARGE SCALE GENOMIC DNA]</scope>
</reference>
<dbReference type="PANTHER" id="PTHR33352:SF3">
    <property type="entry name" value="SLR1612 PROTEIN"/>
    <property type="match status" value="1"/>
</dbReference>
<dbReference type="EMBL" id="AP014633">
    <property type="protein sequence ID" value="BAP57857.1"/>
    <property type="molecule type" value="Genomic_DNA"/>
</dbReference>
<proteinExistence type="predicted"/>
<name>A0A090ANV6_9GAMM</name>
<dbReference type="Proteomes" id="UP000031623">
    <property type="component" value="Chromosome"/>
</dbReference>
<dbReference type="AlphaFoldDB" id="A0A090ANV6"/>
<protein>
    <submittedName>
        <fullName evidence="1">Uncharacterized protein</fullName>
    </submittedName>
</protein>
<evidence type="ECO:0000313" key="1">
    <source>
        <dbReference type="EMBL" id="BAP57857.1"/>
    </source>
</evidence>
<dbReference type="PANTHER" id="PTHR33352">
    <property type="entry name" value="SLR1095 PROTEIN"/>
    <property type="match status" value="1"/>
</dbReference>